<evidence type="ECO:0000313" key="3">
    <source>
        <dbReference type="EMBL" id="GJN25563.1"/>
    </source>
</evidence>
<organism evidence="3 4">
    <name type="scientific">Eleusine coracana subsp. coracana</name>
    <dbReference type="NCBI Taxonomy" id="191504"/>
    <lineage>
        <taxon>Eukaryota</taxon>
        <taxon>Viridiplantae</taxon>
        <taxon>Streptophyta</taxon>
        <taxon>Embryophyta</taxon>
        <taxon>Tracheophyta</taxon>
        <taxon>Spermatophyta</taxon>
        <taxon>Magnoliopsida</taxon>
        <taxon>Liliopsida</taxon>
        <taxon>Poales</taxon>
        <taxon>Poaceae</taxon>
        <taxon>PACMAD clade</taxon>
        <taxon>Chloridoideae</taxon>
        <taxon>Cynodonteae</taxon>
        <taxon>Eleusininae</taxon>
        <taxon>Eleusine</taxon>
    </lineage>
</organism>
<dbReference type="InterPro" id="IPR011989">
    <property type="entry name" value="ARM-like"/>
</dbReference>
<reference evidence="3" key="1">
    <citation type="journal article" date="2018" name="DNA Res.">
        <title>Multiple hybrid de novo genome assembly of finger millet, an orphan allotetraploid crop.</title>
        <authorList>
            <person name="Hatakeyama M."/>
            <person name="Aluri S."/>
            <person name="Balachadran M.T."/>
            <person name="Sivarajan S.R."/>
            <person name="Patrignani A."/>
            <person name="Gruter S."/>
            <person name="Poveda L."/>
            <person name="Shimizu-Inatsugi R."/>
            <person name="Baeten J."/>
            <person name="Francoijs K.J."/>
            <person name="Nataraja K.N."/>
            <person name="Reddy Y.A.N."/>
            <person name="Phadnis S."/>
            <person name="Ravikumar R.L."/>
            <person name="Schlapbach R."/>
            <person name="Sreeman S.M."/>
            <person name="Shimizu K.K."/>
        </authorList>
    </citation>
    <scope>NUCLEOTIDE SEQUENCE</scope>
</reference>
<dbReference type="SUPFAM" id="SSF48371">
    <property type="entry name" value="ARM repeat"/>
    <property type="match status" value="1"/>
</dbReference>
<protein>
    <recommendedName>
        <fullName evidence="2">DUF7032 domain-containing protein</fullName>
    </recommendedName>
</protein>
<dbReference type="EMBL" id="BQKI01000078">
    <property type="protein sequence ID" value="GJN25563.1"/>
    <property type="molecule type" value="Genomic_DNA"/>
</dbReference>
<dbReference type="Gene3D" id="1.25.10.10">
    <property type="entry name" value="Leucine-rich Repeat Variant"/>
    <property type="match status" value="1"/>
</dbReference>
<evidence type="ECO:0000313" key="4">
    <source>
        <dbReference type="Proteomes" id="UP001054889"/>
    </source>
</evidence>
<feature type="domain" description="DUF7032" evidence="2">
    <location>
        <begin position="79"/>
        <end position="187"/>
    </location>
</feature>
<dbReference type="InterPro" id="IPR054296">
    <property type="entry name" value="DUF7032"/>
</dbReference>
<proteinExistence type="predicted"/>
<dbReference type="PROSITE" id="PS50176">
    <property type="entry name" value="ARM_REPEAT"/>
    <property type="match status" value="2"/>
</dbReference>
<feature type="repeat" description="ARM" evidence="1">
    <location>
        <begin position="375"/>
        <end position="422"/>
    </location>
</feature>
<dbReference type="SMART" id="SM00185">
    <property type="entry name" value="ARM"/>
    <property type="match status" value="6"/>
</dbReference>
<reference evidence="3" key="2">
    <citation type="submission" date="2021-12" db="EMBL/GenBank/DDBJ databases">
        <title>Resequencing data analysis of finger millet.</title>
        <authorList>
            <person name="Hatakeyama M."/>
            <person name="Aluri S."/>
            <person name="Balachadran M.T."/>
            <person name="Sivarajan S.R."/>
            <person name="Poveda L."/>
            <person name="Shimizu-Inatsugi R."/>
            <person name="Schlapbach R."/>
            <person name="Sreeman S.M."/>
            <person name="Shimizu K.K."/>
        </authorList>
    </citation>
    <scope>NUCLEOTIDE SEQUENCE</scope>
</reference>
<evidence type="ECO:0000259" key="2">
    <source>
        <dbReference type="Pfam" id="PF23005"/>
    </source>
</evidence>
<comment type="caution">
    <text evidence="3">The sequence shown here is derived from an EMBL/GenBank/DDBJ whole genome shotgun (WGS) entry which is preliminary data.</text>
</comment>
<dbReference type="AlphaFoldDB" id="A0AAV5ES15"/>
<dbReference type="PANTHER" id="PTHR46043:SF1">
    <property type="entry name" value="OS03G0116900 PROTEIN"/>
    <property type="match status" value="1"/>
</dbReference>
<accession>A0AAV5ES15</accession>
<evidence type="ECO:0000256" key="1">
    <source>
        <dbReference type="PROSITE-ProRule" id="PRU00259"/>
    </source>
</evidence>
<dbReference type="PANTHER" id="PTHR46043">
    <property type="entry name" value="ARM REPEAT SUPERFAMILY PROTEIN"/>
    <property type="match status" value="1"/>
</dbReference>
<feature type="repeat" description="ARM" evidence="1">
    <location>
        <begin position="332"/>
        <end position="376"/>
    </location>
</feature>
<dbReference type="InterPro" id="IPR016024">
    <property type="entry name" value="ARM-type_fold"/>
</dbReference>
<sequence>MRDKEPHYSKKEATIEVIVEERILMGDTEDDRNGFLDEEEMPRSLINAKLLGGATENEEHGEMGDPATAGEEMVVRVSGMIVAALDAVRAAAGFPGRWKAIVTTLEKLRACLVNTSRHLGQLESYDNALCHEVLQSVADTLVAMTDIAGQCRAPMTAGKLHFQSSIDAVAVKLDVNLHDCKLLVKIGELYDNASSSHPLEDTSTCVELQRLLVWVRRSHTEAKNLALDRLLEALHKDEKSVVASVLHHGDISAMVQLLATSWPMVVREKAATVVSHVVGSCRLDLLRSEGAIPPLIRLAESGSLVGRQKAAVALHYLSTRLNSTVSAIVSHGGVRPLVEMCRHERGDSVSQFAAAGTLKNISAEPDIRQSLADNGTIRVMVDLLGRDDVVLESKEHAVRCLANLTARYNDDKLRRSVLLEGGMCGLLLYLNNNEDWNKAAVNAIRNLVDVITTSSSAGDTTTMKRVAGEQGCVPLLVRMILEHNSDSVREVAVQMLACLATYPPNVREMNKDDKCVAGLVQLLDPSRYNTATNEYAIQCLLSLASSTKRCRKLMVSHGANGHLKMLSDMNVQGATELLQRLKRGMLQSLFSSSKQ</sequence>
<gene>
    <name evidence="3" type="primary">gb13407</name>
    <name evidence="3" type="ORF">PR202_gb13407</name>
</gene>
<dbReference type="Proteomes" id="UP001054889">
    <property type="component" value="Unassembled WGS sequence"/>
</dbReference>
<dbReference type="Pfam" id="PF23005">
    <property type="entry name" value="DUF7032"/>
    <property type="match status" value="1"/>
</dbReference>
<keyword evidence="4" id="KW-1185">Reference proteome</keyword>
<name>A0AAV5ES15_ELECO</name>
<dbReference type="InterPro" id="IPR000225">
    <property type="entry name" value="Armadillo"/>
</dbReference>